<evidence type="ECO:0000313" key="2">
    <source>
        <dbReference type="Proteomes" id="UP000807469"/>
    </source>
</evidence>
<reference evidence="1" key="1">
    <citation type="submission" date="2020-11" db="EMBL/GenBank/DDBJ databases">
        <authorList>
            <consortium name="DOE Joint Genome Institute"/>
            <person name="Ahrendt S."/>
            <person name="Riley R."/>
            <person name="Andreopoulos W."/>
            <person name="Labutti K."/>
            <person name="Pangilinan J."/>
            <person name="Ruiz-Duenas F.J."/>
            <person name="Barrasa J.M."/>
            <person name="Sanchez-Garcia M."/>
            <person name="Camarero S."/>
            <person name="Miyauchi S."/>
            <person name="Serrano A."/>
            <person name="Linde D."/>
            <person name="Babiker R."/>
            <person name="Drula E."/>
            <person name="Ayuso-Fernandez I."/>
            <person name="Pacheco R."/>
            <person name="Padilla G."/>
            <person name="Ferreira P."/>
            <person name="Barriuso J."/>
            <person name="Kellner H."/>
            <person name="Castanera R."/>
            <person name="Alfaro M."/>
            <person name="Ramirez L."/>
            <person name="Pisabarro A.G."/>
            <person name="Kuo A."/>
            <person name="Tritt A."/>
            <person name="Lipzen A."/>
            <person name="He G."/>
            <person name="Yan M."/>
            <person name="Ng V."/>
            <person name="Cullen D."/>
            <person name="Martin F."/>
            <person name="Rosso M.-N."/>
            <person name="Henrissat B."/>
            <person name="Hibbett D."/>
            <person name="Martinez A.T."/>
            <person name="Grigoriev I.V."/>
        </authorList>
    </citation>
    <scope>NUCLEOTIDE SEQUENCE</scope>
    <source>
        <strain evidence="1">CIRM-BRFM 674</strain>
    </source>
</reference>
<organism evidence="1 2">
    <name type="scientific">Pholiota conissans</name>
    <dbReference type="NCBI Taxonomy" id="109636"/>
    <lineage>
        <taxon>Eukaryota</taxon>
        <taxon>Fungi</taxon>
        <taxon>Dikarya</taxon>
        <taxon>Basidiomycota</taxon>
        <taxon>Agaricomycotina</taxon>
        <taxon>Agaricomycetes</taxon>
        <taxon>Agaricomycetidae</taxon>
        <taxon>Agaricales</taxon>
        <taxon>Agaricineae</taxon>
        <taxon>Strophariaceae</taxon>
        <taxon>Pholiota</taxon>
    </lineage>
</organism>
<comment type="caution">
    <text evidence="1">The sequence shown here is derived from an EMBL/GenBank/DDBJ whole genome shotgun (WGS) entry which is preliminary data.</text>
</comment>
<protein>
    <submittedName>
        <fullName evidence="1">Uncharacterized protein</fullName>
    </submittedName>
</protein>
<dbReference type="EMBL" id="MU155857">
    <property type="protein sequence ID" value="KAF9470759.1"/>
    <property type="molecule type" value="Genomic_DNA"/>
</dbReference>
<proteinExistence type="predicted"/>
<evidence type="ECO:0000313" key="1">
    <source>
        <dbReference type="EMBL" id="KAF9470759.1"/>
    </source>
</evidence>
<gene>
    <name evidence="1" type="ORF">BDN70DRAFT_654294</name>
</gene>
<dbReference type="Proteomes" id="UP000807469">
    <property type="component" value="Unassembled WGS sequence"/>
</dbReference>
<keyword evidence="2" id="KW-1185">Reference proteome</keyword>
<name>A0A9P5YLH0_9AGAR</name>
<sequence length="138" mass="15354">MTIDSAWTLGVCTMPTSRHPHFDFDFDSLNSSSDLGSPLHTQLNSSSTYQACHSSCPLVLSSYLPPFSFLSFHTPPSFSSHTIPPFLAPILDPTSPSLSFSFSFPVFLFLFPCLPHPRPFFLLFSQSLSRSRSFAQLD</sequence>
<accession>A0A9P5YLH0</accession>
<dbReference type="AlphaFoldDB" id="A0A9P5YLH0"/>